<evidence type="ECO:0000313" key="3">
    <source>
        <dbReference type="Proteomes" id="UP001497383"/>
    </source>
</evidence>
<dbReference type="PANTHER" id="PTHR12390">
    <property type="entry name" value="UROPORPHYRINOGEN III SYNTHASE"/>
    <property type="match status" value="1"/>
</dbReference>
<dbReference type="CDD" id="cd06578">
    <property type="entry name" value="HemD"/>
    <property type="match status" value="1"/>
</dbReference>
<protein>
    <recommendedName>
        <fullName evidence="1">Tetrapyrrole biosynthesis uroporphyrinogen III synthase domain-containing protein</fullName>
    </recommendedName>
</protein>
<dbReference type="RefSeq" id="XP_066830662.1">
    <property type="nucleotide sequence ID" value="XM_066973866.1"/>
</dbReference>
<proteinExistence type="predicted"/>
<dbReference type="InterPro" id="IPR036108">
    <property type="entry name" value="4pyrrol_syn_uPrphyn_synt_sf"/>
</dbReference>
<sequence length="263" mass="29112">MTRVIFLKNPSTPTDPYATHFAATSRTPYFIPLLTHTHNDKLATRTYLTSHRFLHDTPRFIITSQRAVEMFNDVIQTLPRNAQRIIVAKIGYTVGPATFHLLRDAGFSDVRGGMKAGNGAKLSEMILDDVGGSSEERIVFFTGVVRKDVIPRRLATLANFEEFVMYATFERDDIVENFVNCVENGSGGGGEDKDKGGWIVFFSPQGTSDIIKFLKSSKGSGWRIACIGPTTQEYLVANGLAPHVVAAKPDPESLLHAIQNYKE</sequence>
<dbReference type="Proteomes" id="UP001497383">
    <property type="component" value="Chromosome 4"/>
</dbReference>
<dbReference type="EMBL" id="OZ022408">
    <property type="protein sequence ID" value="CAK9439624.1"/>
    <property type="molecule type" value="Genomic_DNA"/>
</dbReference>
<evidence type="ECO:0000313" key="2">
    <source>
        <dbReference type="EMBL" id="CAK9439624.1"/>
    </source>
</evidence>
<organism evidence="2 3">
    <name type="scientific">Lodderomyces beijingensis</name>
    <dbReference type="NCBI Taxonomy" id="1775926"/>
    <lineage>
        <taxon>Eukaryota</taxon>
        <taxon>Fungi</taxon>
        <taxon>Dikarya</taxon>
        <taxon>Ascomycota</taxon>
        <taxon>Saccharomycotina</taxon>
        <taxon>Pichiomycetes</taxon>
        <taxon>Debaryomycetaceae</taxon>
        <taxon>Candida/Lodderomyces clade</taxon>
        <taxon>Lodderomyces</taxon>
    </lineage>
</organism>
<dbReference type="PANTHER" id="PTHR12390:SF0">
    <property type="entry name" value="UROPORPHYRINOGEN-III SYNTHASE"/>
    <property type="match status" value="1"/>
</dbReference>
<dbReference type="Gene3D" id="3.40.50.10090">
    <property type="match status" value="2"/>
</dbReference>
<dbReference type="SUPFAM" id="SSF69618">
    <property type="entry name" value="HemD-like"/>
    <property type="match status" value="1"/>
</dbReference>
<reference evidence="2 3" key="1">
    <citation type="submission" date="2024-03" db="EMBL/GenBank/DDBJ databases">
        <authorList>
            <person name="Brejova B."/>
        </authorList>
    </citation>
    <scope>NUCLEOTIDE SEQUENCE [LARGE SCALE GENOMIC DNA]</scope>
    <source>
        <strain evidence="2 3">CBS 14171</strain>
    </source>
</reference>
<dbReference type="InterPro" id="IPR003754">
    <property type="entry name" value="4pyrrol_synth_uPrphyn_synth"/>
</dbReference>
<dbReference type="InterPro" id="IPR039793">
    <property type="entry name" value="UROS/Hem4"/>
</dbReference>
<dbReference type="GeneID" id="92208920"/>
<gene>
    <name evidence="2" type="ORF">LODBEIA_P37240</name>
</gene>
<name>A0ABP0ZQN7_9ASCO</name>
<evidence type="ECO:0000259" key="1">
    <source>
        <dbReference type="Pfam" id="PF02602"/>
    </source>
</evidence>
<feature type="domain" description="Tetrapyrrole biosynthesis uroporphyrinogen III synthase" evidence="1">
    <location>
        <begin position="16"/>
        <end position="255"/>
    </location>
</feature>
<dbReference type="Pfam" id="PF02602">
    <property type="entry name" value="HEM4"/>
    <property type="match status" value="1"/>
</dbReference>
<keyword evidence="3" id="KW-1185">Reference proteome</keyword>
<accession>A0ABP0ZQN7</accession>